<evidence type="ECO:0000313" key="11">
    <source>
        <dbReference type="EMBL" id="OLU42099.1"/>
    </source>
</evidence>
<comment type="similarity">
    <text evidence="2 10">Belongs to the disproportionating enzyme family.</text>
</comment>
<dbReference type="GO" id="GO:0004134">
    <property type="term" value="F:4-alpha-glucanotransferase activity"/>
    <property type="evidence" value="ECO:0007669"/>
    <property type="project" value="UniProtKB-EC"/>
</dbReference>
<dbReference type="AlphaFoldDB" id="A0A1U7NIB9"/>
<protein>
    <recommendedName>
        <fullName evidence="4 10">4-alpha-glucanotransferase</fullName>
        <ecNumber evidence="3 10">2.4.1.25</ecNumber>
    </recommendedName>
    <alternativeName>
        <fullName evidence="8 10">Amylomaltase</fullName>
    </alternativeName>
    <alternativeName>
        <fullName evidence="9 10">Disproportionating enzyme</fullName>
    </alternativeName>
</protein>
<dbReference type="NCBIfam" id="TIGR00217">
    <property type="entry name" value="malQ"/>
    <property type="match status" value="1"/>
</dbReference>
<dbReference type="Pfam" id="PF02446">
    <property type="entry name" value="Glyco_hydro_77"/>
    <property type="match status" value="1"/>
</dbReference>
<dbReference type="PANTHER" id="PTHR32438:SF5">
    <property type="entry name" value="4-ALPHA-GLUCANOTRANSFERASE DPE1, CHLOROPLASTIC_AMYLOPLASTIC"/>
    <property type="match status" value="1"/>
</dbReference>
<dbReference type="EMBL" id="MPJW01000067">
    <property type="protein sequence ID" value="OLU42099.1"/>
    <property type="molecule type" value="Genomic_DNA"/>
</dbReference>
<keyword evidence="7 10" id="KW-0119">Carbohydrate metabolism</keyword>
<dbReference type="Gene3D" id="3.20.20.80">
    <property type="entry name" value="Glycosidases"/>
    <property type="match status" value="1"/>
</dbReference>
<evidence type="ECO:0000256" key="5">
    <source>
        <dbReference type="ARBA" id="ARBA00022676"/>
    </source>
</evidence>
<proteinExistence type="inferred from homology"/>
<dbReference type="PANTHER" id="PTHR32438">
    <property type="entry name" value="4-ALPHA-GLUCANOTRANSFERASE DPE1, CHLOROPLASTIC/AMYLOPLASTIC"/>
    <property type="match status" value="1"/>
</dbReference>
<evidence type="ECO:0000313" key="12">
    <source>
        <dbReference type="Proteomes" id="UP000186341"/>
    </source>
</evidence>
<keyword evidence="12" id="KW-1185">Reference proteome</keyword>
<evidence type="ECO:0000256" key="2">
    <source>
        <dbReference type="ARBA" id="ARBA00005684"/>
    </source>
</evidence>
<name>A0A1U7NIB9_9FIRM</name>
<evidence type="ECO:0000256" key="10">
    <source>
        <dbReference type="RuleBase" id="RU361207"/>
    </source>
</evidence>
<evidence type="ECO:0000256" key="3">
    <source>
        <dbReference type="ARBA" id="ARBA00012560"/>
    </source>
</evidence>
<evidence type="ECO:0000256" key="6">
    <source>
        <dbReference type="ARBA" id="ARBA00022679"/>
    </source>
</evidence>
<reference evidence="11 12" key="1">
    <citation type="submission" date="2016-11" db="EMBL/GenBank/DDBJ databases">
        <title>Description of two novel members of the family Erysipelotrichaceae: Ileibacterium lipovorans gen. nov., sp. nov. and Dubosiella newyorkensis, gen. nov., sp. nov.</title>
        <authorList>
            <person name="Cox L.M."/>
            <person name="Sohn J."/>
            <person name="Tyrrell K.L."/>
            <person name="Citron D.M."/>
            <person name="Lawson P.A."/>
            <person name="Patel N.B."/>
            <person name="Iizumi T."/>
            <person name="Perez-Perez G.I."/>
            <person name="Goldstein E.J."/>
            <person name="Blaser M.J."/>
        </authorList>
    </citation>
    <scope>NUCLEOTIDE SEQUENCE [LARGE SCALE GENOMIC DNA]</scope>
    <source>
        <strain evidence="11 12">NYU-BL-A3</strain>
    </source>
</reference>
<sequence length="495" mass="57944">MRKSGILLHITSLPGKYGIGTMGREAREFVDFLKKSGQSYWQILPIHPTSYGDSPYASYSTFAGNPYFIDFDLLKDEGLLQKEEYDNINWGDQEDQVDFGILYNQHSHVLRKAVDRFLKNPDREYEEFLQKNADWIDDYALFMALKDRFDGKAWSEWPEEYRHYTKENAKKWREEMSDVVNYYRVIQYFFSRQWNALKKYANDNGVEIIGDLPIYVAMDSVDVWSHPGLFELDEYLVPTEEAGCPPDGFSAVGQLWGNPIYRWDEHKKTGYEWWIRRVDYLTKMYDVLRIDHFRGFDSFYSIPFGETTAINGHWNEGPGMDLFQAITNKVGEKRIIAEDLGFLTDSVKKLLADTGYPGMKLLQFAFDSRDPGATFYAPYNYPKNSIAYTGTHDNNTIQGWFDDILPEDKEYAIEYLQCHNPEDRHWVMIRELLKSPSDTAIITAQDLLGLGSESRMNTPNTVGNNWKWRLKDHQLTDQLADDLFRMNRLYSRNLD</sequence>
<dbReference type="Proteomes" id="UP000186341">
    <property type="component" value="Unassembled WGS sequence"/>
</dbReference>
<dbReference type="InterPro" id="IPR003385">
    <property type="entry name" value="Glyco_hydro_77"/>
</dbReference>
<evidence type="ECO:0000256" key="7">
    <source>
        <dbReference type="ARBA" id="ARBA00023277"/>
    </source>
</evidence>
<dbReference type="GO" id="GO:0005975">
    <property type="term" value="P:carbohydrate metabolic process"/>
    <property type="evidence" value="ECO:0007669"/>
    <property type="project" value="InterPro"/>
</dbReference>
<comment type="caution">
    <text evidence="11">The sequence shown here is derived from an EMBL/GenBank/DDBJ whole genome shotgun (WGS) entry which is preliminary data.</text>
</comment>
<gene>
    <name evidence="11" type="ORF">BO222_02185</name>
</gene>
<keyword evidence="6 10" id="KW-0808">Transferase</keyword>
<organism evidence="11 12">
    <name type="scientific">Ileibacterium valens</name>
    <dbReference type="NCBI Taxonomy" id="1862668"/>
    <lineage>
        <taxon>Bacteria</taxon>
        <taxon>Bacillati</taxon>
        <taxon>Bacillota</taxon>
        <taxon>Erysipelotrichia</taxon>
        <taxon>Erysipelotrichales</taxon>
        <taxon>Erysipelotrichaceae</taxon>
        <taxon>Ileibacterium</taxon>
    </lineage>
</organism>
<evidence type="ECO:0000256" key="9">
    <source>
        <dbReference type="ARBA" id="ARBA00031501"/>
    </source>
</evidence>
<dbReference type="EC" id="2.4.1.25" evidence="3 10"/>
<dbReference type="NCBIfam" id="NF011080">
    <property type="entry name" value="PRK14508.1-3"/>
    <property type="match status" value="1"/>
</dbReference>
<evidence type="ECO:0000256" key="8">
    <source>
        <dbReference type="ARBA" id="ARBA00031423"/>
    </source>
</evidence>
<dbReference type="OrthoDB" id="9811841at2"/>
<dbReference type="SUPFAM" id="SSF51445">
    <property type="entry name" value="(Trans)glycosidases"/>
    <property type="match status" value="1"/>
</dbReference>
<dbReference type="RefSeq" id="WP_075817974.1">
    <property type="nucleotide sequence ID" value="NZ_CAPNHH010000050.1"/>
</dbReference>
<evidence type="ECO:0000256" key="4">
    <source>
        <dbReference type="ARBA" id="ARBA00020295"/>
    </source>
</evidence>
<comment type="catalytic activity">
    <reaction evidence="1 10">
        <text>Transfers a segment of a (1-&gt;4)-alpha-D-glucan to a new position in an acceptor, which may be glucose or a (1-&gt;4)-alpha-D-glucan.</text>
        <dbReference type="EC" id="2.4.1.25"/>
    </reaction>
</comment>
<accession>A0A1U7NIB9</accession>
<evidence type="ECO:0000256" key="1">
    <source>
        <dbReference type="ARBA" id="ARBA00000439"/>
    </source>
</evidence>
<dbReference type="InterPro" id="IPR017853">
    <property type="entry name" value="GH"/>
</dbReference>
<keyword evidence="5 10" id="KW-0328">Glycosyltransferase</keyword>
<dbReference type="GeneID" id="82202045"/>